<protein>
    <submittedName>
        <fullName evidence="2">Uncharacterized protein</fullName>
    </submittedName>
</protein>
<evidence type="ECO:0000313" key="2">
    <source>
        <dbReference type="EMBL" id="GGH22207.1"/>
    </source>
</evidence>
<proteinExistence type="predicted"/>
<feature type="region of interest" description="Disordered" evidence="1">
    <location>
        <begin position="1"/>
        <end position="22"/>
    </location>
</feature>
<accession>A0ABQ1YDL6</accession>
<sequence length="67" mass="7617">MKKLKYSFKTNGKGGSSSDEYMEPTKTVTFKSAGRSKGGAKLNQDEVIQLKVKWDDFEESFDLMNMQ</sequence>
<evidence type="ECO:0000256" key="1">
    <source>
        <dbReference type="SAM" id="MobiDB-lite"/>
    </source>
</evidence>
<dbReference type="EMBL" id="BMFT01000001">
    <property type="protein sequence ID" value="GGH22207.1"/>
    <property type="molecule type" value="Genomic_DNA"/>
</dbReference>
<gene>
    <name evidence="2" type="ORF">GCM10008013_20560</name>
</gene>
<dbReference type="Proteomes" id="UP000659344">
    <property type="component" value="Unassembled WGS sequence"/>
</dbReference>
<keyword evidence="3" id="KW-1185">Reference proteome</keyword>
<evidence type="ECO:0000313" key="3">
    <source>
        <dbReference type="Proteomes" id="UP000659344"/>
    </source>
</evidence>
<dbReference type="RefSeq" id="WP_188538333.1">
    <property type="nucleotide sequence ID" value="NZ_BMFT01000001.1"/>
</dbReference>
<comment type="caution">
    <text evidence="2">The sequence shown here is derived from an EMBL/GenBank/DDBJ whole genome shotgun (WGS) entry which is preliminary data.</text>
</comment>
<organism evidence="2 3">
    <name type="scientific">Paenibacillus segetis</name>
    <dbReference type="NCBI Taxonomy" id="1325360"/>
    <lineage>
        <taxon>Bacteria</taxon>
        <taxon>Bacillati</taxon>
        <taxon>Bacillota</taxon>
        <taxon>Bacilli</taxon>
        <taxon>Bacillales</taxon>
        <taxon>Paenibacillaceae</taxon>
        <taxon>Paenibacillus</taxon>
    </lineage>
</organism>
<reference evidence="3" key="1">
    <citation type="journal article" date="2019" name="Int. J. Syst. Evol. Microbiol.">
        <title>The Global Catalogue of Microorganisms (GCM) 10K type strain sequencing project: providing services to taxonomists for standard genome sequencing and annotation.</title>
        <authorList>
            <consortium name="The Broad Institute Genomics Platform"/>
            <consortium name="The Broad Institute Genome Sequencing Center for Infectious Disease"/>
            <person name="Wu L."/>
            <person name="Ma J."/>
        </authorList>
    </citation>
    <scope>NUCLEOTIDE SEQUENCE [LARGE SCALE GENOMIC DNA]</scope>
    <source>
        <strain evidence="3">CGMCC 1.12769</strain>
    </source>
</reference>
<name>A0ABQ1YDL6_9BACL</name>